<accession>A0A8S5UHB3</accession>
<feature type="compositionally biased region" description="Basic and acidic residues" evidence="1">
    <location>
        <begin position="114"/>
        <end position="124"/>
    </location>
</feature>
<reference evidence="2" key="1">
    <citation type="journal article" date="2021" name="Proc. Natl. Acad. Sci. U.S.A.">
        <title>A Catalog of Tens of Thousands of Viruses from Human Metagenomes Reveals Hidden Associations with Chronic Diseases.</title>
        <authorList>
            <person name="Tisza M.J."/>
            <person name="Buck C.B."/>
        </authorList>
    </citation>
    <scope>NUCLEOTIDE SEQUENCE</scope>
    <source>
        <strain evidence="2">Ct0eR1</strain>
    </source>
</reference>
<feature type="region of interest" description="Disordered" evidence="1">
    <location>
        <begin position="104"/>
        <end position="124"/>
    </location>
</feature>
<feature type="compositionally biased region" description="Polar residues" evidence="1">
    <location>
        <begin position="1"/>
        <end position="24"/>
    </location>
</feature>
<evidence type="ECO:0000256" key="1">
    <source>
        <dbReference type="SAM" id="MobiDB-lite"/>
    </source>
</evidence>
<organism evidence="2">
    <name type="scientific">Siphoviridae sp. ct0eR1</name>
    <dbReference type="NCBI Taxonomy" id="2825297"/>
    <lineage>
        <taxon>Viruses</taxon>
        <taxon>Duplodnaviria</taxon>
        <taxon>Heunggongvirae</taxon>
        <taxon>Uroviricota</taxon>
        <taxon>Caudoviricetes</taxon>
    </lineage>
</organism>
<sequence length="124" mass="13876">MQKNSKAQTKQWCSKKPWQQNETNEGGPHNSKGFLKVGLTPQNKAGNGAKRDAHHTNCVMGATPPSPIRPRTPRRSAHPSLLVENLVDNSSNPDHNVTAIMWKTPHPVENPVENSDRRKEYHSI</sequence>
<feature type="region of interest" description="Disordered" evidence="1">
    <location>
        <begin position="1"/>
        <end position="75"/>
    </location>
</feature>
<evidence type="ECO:0000313" key="2">
    <source>
        <dbReference type="EMBL" id="DAF93819.1"/>
    </source>
</evidence>
<protein>
    <submittedName>
        <fullName evidence="2">Uncharacterized protein</fullName>
    </submittedName>
</protein>
<proteinExistence type="predicted"/>
<name>A0A8S5UHB3_9CAUD</name>
<dbReference type="EMBL" id="BK016087">
    <property type="protein sequence ID" value="DAF93819.1"/>
    <property type="molecule type" value="Genomic_DNA"/>
</dbReference>